<feature type="domain" description="Doubled CXXCH motif" evidence="4">
    <location>
        <begin position="316"/>
        <end position="347"/>
    </location>
</feature>
<dbReference type="SUPFAM" id="SSF48695">
    <property type="entry name" value="Multiheme cytochromes"/>
    <property type="match status" value="1"/>
</dbReference>
<evidence type="ECO:0000256" key="2">
    <source>
        <dbReference type="PROSITE-ProRule" id="PRU00339"/>
    </source>
</evidence>
<dbReference type="InterPro" id="IPR010177">
    <property type="entry name" value="Paired_CXXCH_1"/>
</dbReference>
<dbReference type="Pfam" id="PF13435">
    <property type="entry name" value="Cytochrome_C554"/>
    <property type="match status" value="2"/>
</dbReference>
<dbReference type="Pfam" id="PF13181">
    <property type="entry name" value="TPR_8"/>
    <property type="match status" value="1"/>
</dbReference>
<dbReference type="PANTHER" id="PTHR35038">
    <property type="entry name" value="DISSIMILATORY SULFITE REDUCTASE SIRA"/>
    <property type="match status" value="1"/>
</dbReference>
<feature type="repeat" description="TPR" evidence="2">
    <location>
        <begin position="702"/>
        <end position="735"/>
    </location>
</feature>
<feature type="domain" description="Cytochrome c-552/4" evidence="5">
    <location>
        <begin position="52"/>
        <end position="77"/>
    </location>
</feature>
<dbReference type="PANTHER" id="PTHR35038:SF8">
    <property type="entry name" value="C-TYPE POLYHEME CYTOCHROME OMCC"/>
    <property type="match status" value="1"/>
</dbReference>
<dbReference type="PROSITE" id="PS50005">
    <property type="entry name" value="TPR"/>
    <property type="match status" value="4"/>
</dbReference>
<dbReference type="RefSeq" id="WP_138949578.1">
    <property type="nucleotide sequence ID" value="NZ_CP040749.1"/>
</dbReference>
<dbReference type="Pfam" id="PF13432">
    <property type="entry name" value="TPR_16"/>
    <property type="match status" value="1"/>
</dbReference>
<keyword evidence="7" id="KW-1185">Reference proteome</keyword>
<dbReference type="InterPro" id="IPR023155">
    <property type="entry name" value="Cyt_c-552/4"/>
</dbReference>
<dbReference type="Pfam" id="PF14559">
    <property type="entry name" value="TPR_19"/>
    <property type="match status" value="1"/>
</dbReference>
<sequence>MPKIITFFLLLTTLLLTACGDKKEKYKKLETKETTGISTKVIPDAHFLGSESCKECHQDQFKDWKGSDHDRAMELPTRETVLAKFEGEVFKSQGVTSTFFIKDSVFYANTEGPDGLNHDYKVAYTFGVKPLQQYLVQFPDGAYQALRTAWDTEKEIWFDLYPDFKVVHSEWLHWSRGGLNWNNMCADCHSTNVRENYDEATKKYDTKYSVINVSCEACHGPGKDHINQVKELGNDYDSAASNLHMTSNISSHQLVDACARCHMRREQVSENFNYEGTMLDHYFPQLLEAPTYNADGQILDEDYVYASFVQSKMYNNGVSCKDCHNSHSLKLKFDGNKLCMQCHEPTKYNVASHHKHEGFEDATQCINCHMVGRTYMGNDYRRDHSFRIPRPDQSIKYDTPNACVQCHTDKTNEWAWQGFQKLYGQPDSIHFSDQLAPGIVGIPNAHEGLFDLVQNEKQPDIARASAVKALQNYNLQSRFDEFMAFLNDKSPLVRGATLDVLSQSNTTDFMSYLLPLLKDAKRSIRIKAYFALGDVPETNIPATYADAYKKAGKEFQSYLKINADFSGGQATKATYYQKKGDLQNTKIGYEKALEIDPNNNIVRSNLANIYYNLGEPNNAEKAFREVIKQEPEFGITYYSLGLLLAELNRIDDAIAEMEKAYALLPDNIRVIYNLSLMYGKVNNLKAAEKTLKEGITIYPNNEDLLYALAFQYVNQKEVKKAIPIINKLIQLDPNNTNYQNLMKTLNQA</sequence>
<keyword evidence="2" id="KW-0802">TPR repeat</keyword>
<feature type="repeat" description="TPR" evidence="2">
    <location>
        <begin position="600"/>
        <end position="633"/>
    </location>
</feature>
<evidence type="ECO:0000259" key="4">
    <source>
        <dbReference type="Pfam" id="PF09699"/>
    </source>
</evidence>
<evidence type="ECO:0000256" key="3">
    <source>
        <dbReference type="SAM" id="SignalP"/>
    </source>
</evidence>
<accession>A0A5B7TU82</accession>
<feature type="signal peptide" evidence="3">
    <location>
        <begin position="1"/>
        <end position="18"/>
    </location>
</feature>
<dbReference type="OrthoDB" id="9814800at2"/>
<dbReference type="InterPro" id="IPR051829">
    <property type="entry name" value="Multiheme_Cytochr_ET"/>
</dbReference>
<gene>
    <name evidence="6" type="ORF">FF125_09660</name>
</gene>
<dbReference type="CDD" id="cd08168">
    <property type="entry name" value="Cytochrom_C3"/>
    <property type="match status" value="1"/>
</dbReference>
<dbReference type="Gene3D" id="1.25.10.10">
    <property type="entry name" value="Leucine-rich Repeat Variant"/>
    <property type="match status" value="1"/>
</dbReference>
<name>A0A5B7TU82_9FLAO</name>
<evidence type="ECO:0000313" key="6">
    <source>
        <dbReference type="EMBL" id="QCX38686.1"/>
    </source>
</evidence>
<dbReference type="Pfam" id="PF09699">
    <property type="entry name" value="Paired_CXXCH_1"/>
    <property type="match status" value="1"/>
</dbReference>
<dbReference type="AlphaFoldDB" id="A0A5B7TU82"/>
<protein>
    <submittedName>
        <fullName evidence="6">Tetratricopeptide repeat protein</fullName>
    </submittedName>
</protein>
<dbReference type="InterPro" id="IPR011990">
    <property type="entry name" value="TPR-like_helical_dom_sf"/>
</dbReference>
<feature type="domain" description="Cytochrome c-552/4" evidence="5">
    <location>
        <begin position="182"/>
        <end position="220"/>
    </location>
</feature>
<proteinExistence type="predicted"/>
<evidence type="ECO:0000256" key="1">
    <source>
        <dbReference type="ARBA" id="ARBA00022729"/>
    </source>
</evidence>
<dbReference type="InterPro" id="IPR011989">
    <property type="entry name" value="ARM-like"/>
</dbReference>
<dbReference type="PROSITE" id="PS51257">
    <property type="entry name" value="PROKAR_LIPOPROTEIN"/>
    <property type="match status" value="1"/>
</dbReference>
<dbReference type="SUPFAM" id="SSF48371">
    <property type="entry name" value="ARM repeat"/>
    <property type="match status" value="1"/>
</dbReference>
<reference evidence="6 7" key="1">
    <citation type="submission" date="2019-05" db="EMBL/GenBank/DDBJ databases">
        <title>Algicella ahnfeltiae gen. nov., sp. nov., a novel marine bacterium of the family Flavobacteriaceae isolated from a red alga.</title>
        <authorList>
            <person name="Nedashkovskaya O.I."/>
            <person name="Kukhlevskiy A.D."/>
            <person name="Kim S.-G."/>
            <person name="Zhukova N.V."/>
            <person name="Mikhailov V.V."/>
        </authorList>
    </citation>
    <scope>NUCLEOTIDE SEQUENCE [LARGE SCALE GENOMIC DNA]</scope>
    <source>
        <strain evidence="6 7">10Alg115</strain>
    </source>
</reference>
<dbReference type="Proteomes" id="UP000306229">
    <property type="component" value="Chromosome"/>
</dbReference>
<organism evidence="6 7">
    <name type="scientific">Aureibaculum algae</name>
    <dbReference type="NCBI Taxonomy" id="2584122"/>
    <lineage>
        <taxon>Bacteria</taxon>
        <taxon>Pseudomonadati</taxon>
        <taxon>Bacteroidota</taxon>
        <taxon>Flavobacteriia</taxon>
        <taxon>Flavobacteriales</taxon>
        <taxon>Flavobacteriaceae</taxon>
        <taxon>Aureibaculum</taxon>
    </lineage>
</organism>
<dbReference type="Gene3D" id="1.10.1130.10">
    <property type="entry name" value="Flavocytochrome C3, Chain A"/>
    <property type="match status" value="2"/>
</dbReference>
<feature type="chain" id="PRO_5022839377" evidence="3">
    <location>
        <begin position="19"/>
        <end position="748"/>
    </location>
</feature>
<dbReference type="InterPro" id="IPR016024">
    <property type="entry name" value="ARM-type_fold"/>
</dbReference>
<evidence type="ECO:0000259" key="5">
    <source>
        <dbReference type="Pfam" id="PF13435"/>
    </source>
</evidence>
<keyword evidence="1 3" id="KW-0732">Signal</keyword>
<feature type="repeat" description="TPR" evidence="2">
    <location>
        <begin position="634"/>
        <end position="667"/>
    </location>
</feature>
<dbReference type="SUPFAM" id="SSF48452">
    <property type="entry name" value="TPR-like"/>
    <property type="match status" value="1"/>
</dbReference>
<feature type="repeat" description="TPR" evidence="2">
    <location>
        <begin position="668"/>
        <end position="701"/>
    </location>
</feature>
<dbReference type="EMBL" id="CP040749">
    <property type="protein sequence ID" value="QCX38686.1"/>
    <property type="molecule type" value="Genomic_DNA"/>
</dbReference>
<dbReference type="SMART" id="SM00028">
    <property type="entry name" value="TPR"/>
    <property type="match status" value="5"/>
</dbReference>
<evidence type="ECO:0000313" key="7">
    <source>
        <dbReference type="Proteomes" id="UP000306229"/>
    </source>
</evidence>
<dbReference type="Gene3D" id="1.25.40.10">
    <property type="entry name" value="Tetratricopeptide repeat domain"/>
    <property type="match status" value="2"/>
</dbReference>
<dbReference type="InterPro" id="IPR036280">
    <property type="entry name" value="Multihaem_cyt_sf"/>
</dbReference>
<dbReference type="KEGG" id="fbe:FF125_09660"/>
<dbReference type="InterPro" id="IPR019734">
    <property type="entry name" value="TPR_rpt"/>
</dbReference>